<gene>
    <name evidence="3" type="ORF">ACOF00016_LOCUS10299</name>
</gene>
<dbReference type="InterPro" id="IPR011765">
    <property type="entry name" value="Pept_M16_N"/>
</dbReference>
<evidence type="ECO:0000313" key="3">
    <source>
        <dbReference type="EMBL" id="CAE0413041.1"/>
    </source>
</evidence>
<comment type="similarity">
    <text evidence="1">Belongs to the peptidase M16 family.</text>
</comment>
<dbReference type="Pfam" id="PF00675">
    <property type="entry name" value="Peptidase_M16"/>
    <property type="match status" value="1"/>
</dbReference>
<sequence length="432" mass="44238">MTSLTKVLTSSTRRFASVGRKSFSSLMALEDEYPGLPSLSPTPAKAPSASVTTLPSGLKVVTEASSGTSTVTMTYPKAGSKEEMVDEHGAALLNKCLAFKSGSNMSTLFINRSIEDAGGIPFVTAGRDNATLGYTVPPENATGLVKMLAVDCSFEKWDLRDAKWLAATEAEVAAESAQVVLTENLYAAAYGPQSAAGKSFYFTDISTDLIMSFRSRAYGLNGAVLTATGIPDHAAFCAEVGEMLADAPAGTPDATTPVTFLGGESRVYAPSTGYAHVALAFASPASSVLGSVVKKAMTVVGSPVGVSGFSSPGLVGIYGGSSEGASIVDAMTNVLTTSLTPDVIKRAKALAKAEAMFAMDGGSKALAEAMASFVLESGSFSGPAEVAKAYDAVTDAQVTEAVKKMLASKPAMAAVGDIGMVPYHATVASRLS</sequence>
<dbReference type="PANTHER" id="PTHR11851">
    <property type="entry name" value="METALLOPROTEASE"/>
    <property type="match status" value="1"/>
</dbReference>
<dbReference type="EMBL" id="HBIM01012567">
    <property type="protein sequence ID" value="CAE0413041.1"/>
    <property type="molecule type" value="Transcribed_RNA"/>
</dbReference>
<dbReference type="SUPFAM" id="SSF63411">
    <property type="entry name" value="LuxS/MPP-like metallohydrolase"/>
    <property type="match status" value="2"/>
</dbReference>
<name>A0A7S3L711_9STRA</name>
<accession>A0A7S3L711</accession>
<dbReference type="InterPro" id="IPR050361">
    <property type="entry name" value="MPP/UQCRC_Complex"/>
</dbReference>
<evidence type="ECO:0000256" key="1">
    <source>
        <dbReference type="ARBA" id="ARBA00007261"/>
    </source>
</evidence>
<dbReference type="Gene3D" id="3.30.830.10">
    <property type="entry name" value="Metalloenzyme, LuxS/M16 peptidase-like"/>
    <property type="match status" value="2"/>
</dbReference>
<dbReference type="GO" id="GO:0046872">
    <property type="term" value="F:metal ion binding"/>
    <property type="evidence" value="ECO:0007669"/>
    <property type="project" value="InterPro"/>
</dbReference>
<protein>
    <recommendedName>
        <fullName evidence="2">Peptidase M16 N-terminal domain-containing protein</fullName>
    </recommendedName>
</protein>
<dbReference type="AlphaFoldDB" id="A0A7S3L711"/>
<organism evidence="3">
    <name type="scientific">Amphora coffeiformis</name>
    <dbReference type="NCBI Taxonomy" id="265554"/>
    <lineage>
        <taxon>Eukaryota</taxon>
        <taxon>Sar</taxon>
        <taxon>Stramenopiles</taxon>
        <taxon>Ochrophyta</taxon>
        <taxon>Bacillariophyta</taxon>
        <taxon>Bacillariophyceae</taxon>
        <taxon>Bacillariophycidae</taxon>
        <taxon>Thalassiophysales</taxon>
        <taxon>Catenulaceae</taxon>
        <taxon>Amphora</taxon>
    </lineage>
</organism>
<dbReference type="GO" id="GO:0005739">
    <property type="term" value="C:mitochondrion"/>
    <property type="evidence" value="ECO:0007669"/>
    <property type="project" value="TreeGrafter"/>
</dbReference>
<dbReference type="PANTHER" id="PTHR11851:SF49">
    <property type="entry name" value="MITOCHONDRIAL-PROCESSING PEPTIDASE SUBUNIT ALPHA"/>
    <property type="match status" value="1"/>
</dbReference>
<proteinExistence type="inferred from homology"/>
<feature type="domain" description="Peptidase M16 N-terminal" evidence="2">
    <location>
        <begin position="60"/>
        <end position="193"/>
    </location>
</feature>
<dbReference type="InterPro" id="IPR011249">
    <property type="entry name" value="Metalloenz_LuxS/M16"/>
</dbReference>
<reference evidence="3" key="1">
    <citation type="submission" date="2021-01" db="EMBL/GenBank/DDBJ databases">
        <authorList>
            <person name="Corre E."/>
            <person name="Pelletier E."/>
            <person name="Niang G."/>
            <person name="Scheremetjew M."/>
            <person name="Finn R."/>
            <person name="Kale V."/>
            <person name="Holt S."/>
            <person name="Cochrane G."/>
            <person name="Meng A."/>
            <person name="Brown T."/>
            <person name="Cohen L."/>
        </authorList>
    </citation>
    <scope>NUCLEOTIDE SEQUENCE</scope>
    <source>
        <strain evidence="3">CCMP127</strain>
    </source>
</reference>
<evidence type="ECO:0000259" key="2">
    <source>
        <dbReference type="Pfam" id="PF00675"/>
    </source>
</evidence>